<dbReference type="InterPro" id="IPR011009">
    <property type="entry name" value="Kinase-like_dom_sf"/>
</dbReference>
<feature type="binding site" evidence="5">
    <location>
        <position position="117"/>
    </location>
    <ligand>
        <name>ATP</name>
        <dbReference type="ChEBI" id="CHEBI:30616"/>
    </ligand>
</feature>
<dbReference type="Pfam" id="PF00069">
    <property type="entry name" value="Pkinase"/>
    <property type="match status" value="1"/>
</dbReference>
<proteinExistence type="predicted"/>
<keyword evidence="6" id="KW-0472">Membrane</keyword>
<feature type="domain" description="Protein kinase" evidence="7">
    <location>
        <begin position="86"/>
        <end position="382"/>
    </location>
</feature>
<dbReference type="PROSITE" id="PS50011">
    <property type="entry name" value="PROTEIN_KINASE_DOM"/>
    <property type="match status" value="1"/>
</dbReference>
<dbReference type="SUPFAM" id="SSF48452">
    <property type="entry name" value="TPR-like"/>
    <property type="match status" value="3"/>
</dbReference>
<dbReference type="EMBL" id="CP071793">
    <property type="protein sequence ID" value="QTD51213.1"/>
    <property type="molecule type" value="Genomic_DNA"/>
</dbReference>
<dbReference type="SMART" id="SM00220">
    <property type="entry name" value="S_TKc"/>
    <property type="match status" value="1"/>
</dbReference>
<dbReference type="Gene3D" id="1.25.40.10">
    <property type="entry name" value="Tetratricopeptide repeat domain"/>
    <property type="match status" value="3"/>
</dbReference>
<dbReference type="CDD" id="cd14014">
    <property type="entry name" value="STKc_PknB_like"/>
    <property type="match status" value="1"/>
</dbReference>
<dbReference type="PROSITE" id="PS00108">
    <property type="entry name" value="PROTEIN_KINASE_ST"/>
    <property type="match status" value="1"/>
</dbReference>
<dbReference type="GO" id="GO:0005524">
    <property type="term" value="F:ATP binding"/>
    <property type="evidence" value="ECO:0007669"/>
    <property type="project" value="UniProtKB-UniRule"/>
</dbReference>
<evidence type="ECO:0000313" key="8">
    <source>
        <dbReference type="EMBL" id="QTD51213.1"/>
    </source>
</evidence>
<dbReference type="Pfam" id="PF13424">
    <property type="entry name" value="TPR_12"/>
    <property type="match status" value="1"/>
</dbReference>
<evidence type="ECO:0000256" key="1">
    <source>
        <dbReference type="ARBA" id="ARBA00022679"/>
    </source>
</evidence>
<dbReference type="InterPro" id="IPR000719">
    <property type="entry name" value="Prot_kinase_dom"/>
</dbReference>
<dbReference type="Gene3D" id="1.10.510.10">
    <property type="entry name" value="Transferase(Phosphotransferase) domain 1"/>
    <property type="match status" value="1"/>
</dbReference>
<reference evidence="8" key="1">
    <citation type="submission" date="2021-03" db="EMBL/GenBank/DDBJ databases">
        <title>Acanthopleuribacteraceae sp. M133.</title>
        <authorList>
            <person name="Wang G."/>
        </authorList>
    </citation>
    <scope>NUCLEOTIDE SEQUENCE</scope>
    <source>
        <strain evidence="8">M133</strain>
    </source>
</reference>
<dbReference type="AlphaFoldDB" id="A0A8A4TNT8"/>
<feature type="transmembrane region" description="Helical" evidence="6">
    <location>
        <begin position="400"/>
        <end position="418"/>
    </location>
</feature>
<keyword evidence="9" id="KW-1185">Reference proteome</keyword>
<keyword evidence="4 5" id="KW-0067">ATP-binding</keyword>
<keyword evidence="1" id="KW-0808">Transferase</keyword>
<keyword evidence="2 5" id="KW-0547">Nucleotide-binding</keyword>
<keyword evidence="6" id="KW-0812">Transmembrane</keyword>
<protein>
    <submittedName>
        <fullName evidence="8">Serine/threonine protein kinase</fullName>
    </submittedName>
</protein>
<dbReference type="PANTHER" id="PTHR43289">
    <property type="entry name" value="MITOGEN-ACTIVATED PROTEIN KINASE KINASE KINASE 20-RELATED"/>
    <property type="match status" value="1"/>
</dbReference>
<gene>
    <name evidence="8" type="ORF">J3U87_01980</name>
</gene>
<evidence type="ECO:0000313" key="9">
    <source>
        <dbReference type="Proteomes" id="UP000663929"/>
    </source>
</evidence>
<dbReference type="RefSeq" id="WP_237381343.1">
    <property type="nucleotide sequence ID" value="NZ_CP071793.1"/>
</dbReference>
<evidence type="ECO:0000256" key="5">
    <source>
        <dbReference type="PROSITE-ProRule" id="PRU10141"/>
    </source>
</evidence>
<dbReference type="PROSITE" id="PS00107">
    <property type="entry name" value="PROTEIN_KINASE_ATP"/>
    <property type="match status" value="1"/>
</dbReference>
<accession>A0A8A4TNT8</accession>
<dbReference type="Gene3D" id="3.30.200.20">
    <property type="entry name" value="Phosphorylase Kinase, domain 1"/>
    <property type="match status" value="1"/>
</dbReference>
<evidence type="ECO:0000256" key="4">
    <source>
        <dbReference type="ARBA" id="ARBA00022840"/>
    </source>
</evidence>
<dbReference type="InterPro" id="IPR011990">
    <property type="entry name" value="TPR-like_helical_dom_sf"/>
</dbReference>
<evidence type="ECO:0000256" key="2">
    <source>
        <dbReference type="ARBA" id="ARBA00022741"/>
    </source>
</evidence>
<dbReference type="GO" id="GO:0004674">
    <property type="term" value="F:protein serine/threonine kinase activity"/>
    <property type="evidence" value="ECO:0007669"/>
    <property type="project" value="UniProtKB-KW"/>
</dbReference>
<evidence type="ECO:0000256" key="6">
    <source>
        <dbReference type="SAM" id="Phobius"/>
    </source>
</evidence>
<dbReference type="InterPro" id="IPR017441">
    <property type="entry name" value="Protein_kinase_ATP_BS"/>
</dbReference>
<name>A0A8A4TNT8_SULCO</name>
<organism evidence="8 9">
    <name type="scientific">Sulfidibacter corallicola</name>
    <dbReference type="NCBI Taxonomy" id="2818388"/>
    <lineage>
        <taxon>Bacteria</taxon>
        <taxon>Pseudomonadati</taxon>
        <taxon>Acidobacteriota</taxon>
        <taxon>Holophagae</taxon>
        <taxon>Acanthopleuribacterales</taxon>
        <taxon>Acanthopleuribacteraceae</taxon>
        <taxon>Sulfidibacter</taxon>
    </lineage>
</organism>
<evidence type="ECO:0000259" key="7">
    <source>
        <dbReference type="PROSITE" id="PS50011"/>
    </source>
</evidence>
<sequence>MSHETKERWRKVNELLHKALELEPEERTSYVMRSITTDTDLRQEVLAHLKNIREYSERTTFRLAPEGESLETIYGQRMLGSSLGPWRLVELLGQGGMGYVFLAERNDREFDQMAAIKVIRPDMATDELLTRFRNERQILADLKHPNIARLLDGGTTEEGMPYFAMEYVKGRTLDAYCDELRLGVEARIELFIQVCQAVQYAHKNLVVHRDIKPNNILVTEEGVPKLLDFGIAKLLGDAVRGTELETSADAKPMTPAYASPEQMRCEPITTASDVYTLGVLLYELLTGYSPRLVENLGQDKTSNYGPLKPSRVVLRTYSWSATGPEVNAANRASIPDRLSRTLRGDLDCIVQRAMREEPQSRYSSAGQMAEDLQRHLQNLPVLARKQTFLYTANRFARRHLLAVAVSVFGLAAIIGFGVKTEMQRRLLEDQQAILTQQKRQLQVNQELLLVERDAAQNQRDMSERLLAFLEGVFQLADPAIAAQVTPRQMVDVGAEGIEERLADKPLLQARIYHTLAKVYTGLGAYADGRKYLERAIVKLEQLGQSESLEMADAMESMAWLMYFSKMNSEAVSYAEKAREIRAGFGRDRLDYIEIHSNLALLYNEAGLHDLAQGYAEHEDVVRRVLLAERGKAEPDPDRESRLSLCLAYLLRVKRNYREAERYHRAGLEGLAQSIGERHPKYLYNLALLAYLLQTMGSPEDLRRAIEVQEDKLALQKRLLGDGHRSVAQTYYDLAEMDLELGRLEEARSRTDLALGVYGKLTEDTQVPVLLIKGLQARIAAAMARHETAESLFEETITGLRAQETDVARELAINVEWYALYLEARQLPARAEAYHREAYQILSATHHGDSDWPAVTLSRWGDCLRRLHRFEEAEPKLVESLATLSARLGPKDRATLEAARHLADFYRQTDRSEDLRTLERQYPELQAAKAAEDR</sequence>
<dbReference type="KEGG" id="scor:J3U87_01980"/>
<dbReference type="InterPro" id="IPR008271">
    <property type="entry name" value="Ser/Thr_kinase_AS"/>
</dbReference>
<keyword evidence="6" id="KW-1133">Transmembrane helix</keyword>
<keyword evidence="8" id="KW-0723">Serine/threonine-protein kinase</keyword>
<dbReference type="SUPFAM" id="SSF56112">
    <property type="entry name" value="Protein kinase-like (PK-like)"/>
    <property type="match status" value="1"/>
</dbReference>
<dbReference type="Proteomes" id="UP000663929">
    <property type="component" value="Chromosome"/>
</dbReference>
<dbReference type="PANTHER" id="PTHR43289:SF34">
    <property type="entry name" value="SERINE_THREONINE-PROTEIN KINASE YBDM-RELATED"/>
    <property type="match status" value="1"/>
</dbReference>
<evidence type="ECO:0000256" key="3">
    <source>
        <dbReference type="ARBA" id="ARBA00022777"/>
    </source>
</evidence>
<keyword evidence="3 8" id="KW-0418">Kinase</keyword>